<comment type="caution">
    <text evidence="2">The sequence shown here is derived from an EMBL/GenBank/DDBJ whole genome shotgun (WGS) entry which is preliminary data.</text>
</comment>
<dbReference type="Proteomes" id="UP001390339">
    <property type="component" value="Unassembled WGS sequence"/>
</dbReference>
<feature type="region of interest" description="Disordered" evidence="1">
    <location>
        <begin position="1"/>
        <end position="28"/>
    </location>
</feature>
<evidence type="ECO:0000313" key="3">
    <source>
        <dbReference type="Proteomes" id="UP001390339"/>
    </source>
</evidence>
<sequence length="118" mass="13345">MAHARLPTKQESSSDEEDAELLPPIQDYPRGQWQLTRVNPGHKLLAPSKRFNDEDIKMGADMPSRESKHPLILLPSVSRLPHSKNCAEKDLDKLRRGILNIRENVTASYILASKNPPQ</sequence>
<dbReference type="EMBL" id="JAPCWZ010000003">
    <property type="protein sequence ID" value="KAK8872514.1"/>
    <property type="molecule type" value="Genomic_DNA"/>
</dbReference>
<organism evidence="2 3">
    <name type="scientific">Apiospora arundinis</name>
    <dbReference type="NCBI Taxonomy" id="335852"/>
    <lineage>
        <taxon>Eukaryota</taxon>
        <taxon>Fungi</taxon>
        <taxon>Dikarya</taxon>
        <taxon>Ascomycota</taxon>
        <taxon>Pezizomycotina</taxon>
        <taxon>Sordariomycetes</taxon>
        <taxon>Xylariomycetidae</taxon>
        <taxon>Amphisphaeriales</taxon>
        <taxon>Apiosporaceae</taxon>
        <taxon>Apiospora</taxon>
    </lineage>
</organism>
<gene>
    <name evidence="2" type="ORF">PGQ11_003028</name>
</gene>
<evidence type="ECO:0000313" key="2">
    <source>
        <dbReference type="EMBL" id="KAK8872514.1"/>
    </source>
</evidence>
<protein>
    <submittedName>
        <fullName evidence="2">Uncharacterized protein</fullName>
    </submittedName>
</protein>
<keyword evidence="3" id="KW-1185">Reference proteome</keyword>
<accession>A0ABR2J3Z5</accession>
<evidence type="ECO:0000256" key="1">
    <source>
        <dbReference type="SAM" id="MobiDB-lite"/>
    </source>
</evidence>
<reference evidence="2 3" key="1">
    <citation type="journal article" date="2024" name="IMA Fungus">
        <title>Apiospora arundinis, a panoply of carbohydrate-active enzymes and secondary metabolites.</title>
        <authorList>
            <person name="Sorensen T."/>
            <person name="Petersen C."/>
            <person name="Muurmann A.T."/>
            <person name="Christiansen J.V."/>
            <person name="Brundto M.L."/>
            <person name="Overgaard C.K."/>
            <person name="Boysen A.T."/>
            <person name="Wollenberg R.D."/>
            <person name="Larsen T.O."/>
            <person name="Sorensen J.L."/>
            <person name="Nielsen K.L."/>
            <person name="Sondergaard T.E."/>
        </authorList>
    </citation>
    <scope>NUCLEOTIDE SEQUENCE [LARGE SCALE GENOMIC DNA]</scope>
    <source>
        <strain evidence="2 3">AAU 773</strain>
    </source>
</reference>
<proteinExistence type="predicted"/>
<name>A0ABR2J3Z5_9PEZI</name>